<evidence type="ECO:0000313" key="2">
    <source>
        <dbReference type="EMBL" id="MBB4221094.1"/>
    </source>
</evidence>
<feature type="domain" description="DUF6351" evidence="1">
    <location>
        <begin position="68"/>
        <end position="737"/>
    </location>
</feature>
<evidence type="ECO:0000259" key="1">
    <source>
        <dbReference type="Pfam" id="PF19878"/>
    </source>
</evidence>
<dbReference type="RefSeq" id="WP_184637104.1">
    <property type="nucleotide sequence ID" value="NZ_JACIFZ010000002.1"/>
</dbReference>
<name>A0A840FKY6_9BURK</name>
<accession>A0A840FKY6</accession>
<gene>
    <name evidence="2" type="ORF">GGD71_001854</name>
</gene>
<dbReference type="Pfam" id="PF19878">
    <property type="entry name" value="DUF6351"/>
    <property type="match status" value="1"/>
</dbReference>
<organism evidence="2 3">
    <name type="scientific">Variovorax guangxiensis</name>
    <dbReference type="NCBI Taxonomy" id="1775474"/>
    <lineage>
        <taxon>Bacteria</taxon>
        <taxon>Pseudomonadati</taxon>
        <taxon>Pseudomonadota</taxon>
        <taxon>Betaproteobacteria</taxon>
        <taxon>Burkholderiales</taxon>
        <taxon>Comamonadaceae</taxon>
        <taxon>Variovorax</taxon>
    </lineage>
</organism>
<dbReference type="Proteomes" id="UP000524450">
    <property type="component" value="Unassembled WGS sequence"/>
</dbReference>
<dbReference type="EMBL" id="JACIFZ010000002">
    <property type="protein sequence ID" value="MBB4221094.1"/>
    <property type="molecule type" value="Genomic_DNA"/>
</dbReference>
<evidence type="ECO:0000313" key="3">
    <source>
        <dbReference type="Proteomes" id="UP000524450"/>
    </source>
</evidence>
<protein>
    <recommendedName>
        <fullName evidence="1">DUF6351 domain-containing protein</fullName>
    </recommendedName>
</protein>
<dbReference type="AlphaFoldDB" id="A0A840FKY6"/>
<reference evidence="2 3" key="1">
    <citation type="submission" date="2020-08" db="EMBL/GenBank/DDBJ databases">
        <title>Genomic Encyclopedia of Type Strains, Phase IV (KMG-V): Genome sequencing to study the core and pangenomes of soil and plant-associated prokaryotes.</title>
        <authorList>
            <person name="Whitman W."/>
        </authorList>
    </citation>
    <scope>NUCLEOTIDE SEQUENCE [LARGE SCALE GENOMIC DNA]</scope>
    <source>
        <strain evidence="2 3">34/80</strain>
    </source>
</reference>
<sequence length="749" mass="79575">MFATPRHPRKRVFPWPRPSRAVAAGLVAMAGALLVAACGGGSDSGPGFSFIPGASPPPSTPTPAAFQVKTLSSSPDMISGGDTLLEITAPVGVALDKVRVSLNGKDVSSQVPVADSTARVLRGLVTGLTTDASSTTGSSNSLVVSNADNSAQRTEVKLVNYPITGPILSGPHISPYECRTVQNGLGSPLDADCSAATQVVWYYRSTSNTFKPLSDPTGTRPADLATTTTNDGNTVPYIVRVESGTINRGVYRLAVLDNPAKDAPATWKPGPGWNRKLVVYFDCCGSAQYNQGVHPIESILGDAGHIQLSRGFAFMNSTELWNNQHANPHLQGETLMMLKEHVIEEFGTVPNWTVGFGGSGGAIQQYLIAQLYPGLLDGIQPIVSFPETLMPEVMECRLLNNVYKLDTATWTTAKQNAVNGFNTNTCTSWDLSFASIIKSDNAVGCGFLEPANASNVFNRATNPNGIRCDLFQTNVNLLGKRAGTQEARRPIDNIGVQYGLAALNSGAISVKEFLDLNEKVGGYDGDGNTQAARSEADPDALKATYSGGFKNSFRGPGLANIPIVTQRGNADLVGDIHDTMQDLIIRARLQRANGRSDNQIIWTLGSKTPVDYMSASLDLINKWLDNMAADTSAPSIDKVVRNKPAGANDACWDATGKRIDEAASTDPAAACNAVYPRFSTPRIVAGSPLVNDVLKCQLKPVNAADYSVTIAGADLARLQTIFPAGVCDWSKPSVGQDALRGTYLRLPLN</sequence>
<comment type="caution">
    <text evidence="2">The sequence shown here is derived from an EMBL/GenBank/DDBJ whole genome shotgun (WGS) entry which is preliminary data.</text>
</comment>
<proteinExistence type="predicted"/>
<dbReference type="InterPro" id="IPR045556">
    <property type="entry name" value="DUF6351"/>
</dbReference>